<protein>
    <submittedName>
        <fullName evidence="1">Unannotated protein</fullName>
    </submittedName>
</protein>
<accession>A0A6J7J5H6</accession>
<dbReference type="AlphaFoldDB" id="A0A6J7J5H6"/>
<reference evidence="1" key="1">
    <citation type="submission" date="2020-05" db="EMBL/GenBank/DDBJ databases">
        <authorList>
            <person name="Chiriac C."/>
            <person name="Salcher M."/>
            <person name="Ghai R."/>
            <person name="Kavagutti S V."/>
        </authorList>
    </citation>
    <scope>NUCLEOTIDE SEQUENCE</scope>
</reference>
<name>A0A6J7J5H6_9ZZZZ</name>
<sequence length="85" mass="9418">MNIKSAVAHQLARELAAVEGTTVTDAVTRALRLALERHAHDAAVDRRRQKLETFMRQCGDVVAHDVGPSIWQAADDLFDEQGLPR</sequence>
<organism evidence="1">
    <name type="scientific">freshwater metagenome</name>
    <dbReference type="NCBI Taxonomy" id="449393"/>
    <lineage>
        <taxon>unclassified sequences</taxon>
        <taxon>metagenomes</taxon>
        <taxon>ecological metagenomes</taxon>
    </lineage>
</organism>
<proteinExistence type="predicted"/>
<dbReference type="Pfam" id="PF07704">
    <property type="entry name" value="PSK_trans_fac"/>
    <property type="match status" value="1"/>
</dbReference>
<evidence type="ECO:0000313" key="1">
    <source>
        <dbReference type="EMBL" id="CAB4938336.1"/>
    </source>
</evidence>
<dbReference type="EMBL" id="CAFBNE010000016">
    <property type="protein sequence ID" value="CAB4938336.1"/>
    <property type="molecule type" value="Genomic_DNA"/>
</dbReference>
<gene>
    <name evidence="1" type="ORF">UFOPK3772_00730</name>
</gene>
<dbReference type="InterPro" id="IPR011660">
    <property type="entry name" value="VapB-like"/>
</dbReference>